<feature type="compositionally biased region" description="Basic residues" evidence="1">
    <location>
        <begin position="86"/>
        <end position="99"/>
    </location>
</feature>
<comment type="caution">
    <text evidence="2">The sequence shown here is derived from an EMBL/GenBank/DDBJ whole genome shotgun (WGS) entry which is preliminary data.</text>
</comment>
<reference evidence="2" key="1">
    <citation type="submission" date="2021-01" db="EMBL/GenBank/DDBJ databases">
        <authorList>
            <person name="Kaushik A."/>
        </authorList>
    </citation>
    <scope>NUCLEOTIDE SEQUENCE</scope>
    <source>
        <strain evidence="2">AG2-2IIIB</strain>
    </source>
</reference>
<name>A0A8H2WN47_9AGAM</name>
<dbReference type="Proteomes" id="UP000663843">
    <property type="component" value="Unassembled WGS sequence"/>
</dbReference>
<gene>
    <name evidence="2" type="ORF">RDB_LOCUS33487</name>
</gene>
<dbReference type="EMBL" id="CAJMWT010001372">
    <property type="protein sequence ID" value="CAE6396558.1"/>
    <property type="molecule type" value="Genomic_DNA"/>
</dbReference>
<sequence length="99" mass="10738">MREATPSSNPTGGECKTNVIGKGKGKDKPSPLAERSLTPNPIASGSDVMEETEQRVKQNKRGHKVKQELIDKVDGVVGSQTTAPAKKAKVTRKRTKRTR</sequence>
<evidence type="ECO:0000256" key="1">
    <source>
        <dbReference type="SAM" id="MobiDB-lite"/>
    </source>
</evidence>
<proteinExistence type="predicted"/>
<protein>
    <submittedName>
        <fullName evidence="2">Uncharacterized protein</fullName>
    </submittedName>
</protein>
<evidence type="ECO:0000313" key="3">
    <source>
        <dbReference type="Proteomes" id="UP000663843"/>
    </source>
</evidence>
<dbReference type="AlphaFoldDB" id="A0A8H2WN47"/>
<feature type="region of interest" description="Disordered" evidence="1">
    <location>
        <begin position="1"/>
        <end position="65"/>
    </location>
</feature>
<feature type="region of interest" description="Disordered" evidence="1">
    <location>
        <begin position="78"/>
        <end position="99"/>
    </location>
</feature>
<organism evidence="2 3">
    <name type="scientific">Rhizoctonia solani</name>
    <dbReference type="NCBI Taxonomy" id="456999"/>
    <lineage>
        <taxon>Eukaryota</taxon>
        <taxon>Fungi</taxon>
        <taxon>Dikarya</taxon>
        <taxon>Basidiomycota</taxon>
        <taxon>Agaricomycotina</taxon>
        <taxon>Agaricomycetes</taxon>
        <taxon>Cantharellales</taxon>
        <taxon>Ceratobasidiaceae</taxon>
        <taxon>Rhizoctonia</taxon>
    </lineage>
</organism>
<accession>A0A8H2WN47</accession>
<feature type="compositionally biased region" description="Polar residues" evidence="1">
    <location>
        <begin position="1"/>
        <end position="11"/>
    </location>
</feature>
<evidence type="ECO:0000313" key="2">
    <source>
        <dbReference type="EMBL" id="CAE6396558.1"/>
    </source>
</evidence>